<name>A0A1A9V1W0_GLOAU</name>
<organism evidence="2 3">
    <name type="scientific">Glossina austeni</name>
    <name type="common">Savannah tsetse fly</name>
    <dbReference type="NCBI Taxonomy" id="7395"/>
    <lineage>
        <taxon>Eukaryota</taxon>
        <taxon>Metazoa</taxon>
        <taxon>Ecdysozoa</taxon>
        <taxon>Arthropoda</taxon>
        <taxon>Hexapoda</taxon>
        <taxon>Insecta</taxon>
        <taxon>Pterygota</taxon>
        <taxon>Neoptera</taxon>
        <taxon>Endopterygota</taxon>
        <taxon>Diptera</taxon>
        <taxon>Brachycera</taxon>
        <taxon>Muscomorpha</taxon>
        <taxon>Hippoboscoidea</taxon>
        <taxon>Glossinidae</taxon>
        <taxon>Glossina</taxon>
    </lineage>
</organism>
<sequence length="134" mass="15342">MNGKHWDYKVAGEINHNCCSIGGSVVECSPATRAARIVAQTEALTATSHPTPNTREPNPSFAWHKKKKKVNGKRVLKPNVSKFYLKRKKQQQQQQQQQQEEEHFIYICPKIENLKKKSIQVLSRGVMDTPFLNI</sequence>
<feature type="compositionally biased region" description="Polar residues" evidence="1">
    <location>
        <begin position="43"/>
        <end position="57"/>
    </location>
</feature>
<reference evidence="2" key="1">
    <citation type="submission" date="2020-05" db="UniProtKB">
        <authorList>
            <consortium name="EnsemblMetazoa"/>
        </authorList>
    </citation>
    <scope>IDENTIFICATION</scope>
    <source>
        <strain evidence="2">TTRI</strain>
    </source>
</reference>
<protein>
    <submittedName>
        <fullName evidence="2">Uncharacterized protein</fullName>
    </submittedName>
</protein>
<dbReference type="Proteomes" id="UP000078200">
    <property type="component" value="Unassembled WGS sequence"/>
</dbReference>
<dbReference type="VEuPathDB" id="VectorBase:GAUT023118"/>
<keyword evidence="3" id="KW-1185">Reference proteome</keyword>
<evidence type="ECO:0000313" key="2">
    <source>
        <dbReference type="EnsemblMetazoa" id="GAUT023118-PA"/>
    </source>
</evidence>
<feature type="region of interest" description="Disordered" evidence="1">
    <location>
        <begin position="43"/>
        <end position="70"/>
    </location>
</feature>
<evidence type="ECO:0000256" key="1">
    <source>
        <dbReference type="SAM" id="MobiDB-lite"/>
    </source>
</evidence>
<accession>A0A1A9V1W0</accession>
<dbReference type="EnsemblMetazoa" id="GAUT023118-RA">
    <property type="protein sequence ID" value="GAUT023118-PA"/>
    <property type="gene ID" value="GAUT023118"/>
</dbReference>
<evidence type="ECO:0000313" key="3">
    <source>
        <dbReference type="Proteomes" id="UP000078200"/>
    </source>
</evidence>
<dbReference type="AlphaFoldDB" id="A0A1A9V1W0"/>
<proteinExistence type="predicted"/>